<keyword evidence="5" id="KW-1185">Reference proteome</keyword>
<dbReference type="InterPro" id="IPR003646">
    <property type="entry name" value="SH3-like_bac-type"/>
</dbReference>
<feature type="domain" description="SH3b" evidence="3">
    <location>
        <begin position="336"/>
        <end position="386"/>
    </location>
</feature>
<dbReference type="Pfam" id="PF08239">
    <property type="entry name" value="SH3_3"/>
    <property type="match status" value="1"/>
</dbReference>
<sequence>MSDETKSRQIQEPMTKQKADNPTAEAFWKTHPDPTQAAVHFALQWLAFVYPASELQVDRTLKAALPYADADLSARWSQFLDEEEVEEHVQALEWVADTLSEEQLPFLIETAWRLLLVDHELPTHVPLALRILARVLSVDEDTIQRIGEAVFREYTDGDEERKRAPLLPVDPRYLDRIEWRLYGHSATTRMQAPKVARKPKSLKGVWVFGSGSVFGAALVLLLVFGPLQLGRVKVPIMLHDGLLLEDAGNRPEVIATAPVTSQDTDTPTTSMNDSMPVTTPEPENAVPAQDVSEDTEAVVETPPAVEEPVSEEPATATTTEPETTNRTLMAVTASILNVREQPNVGSDVIIKLAEGDRVWAYPQAAEGLWMQVRVDGLTGYASSRFLAIVE</sequence>
<dbReference type="HOGENOM" id="CLU_707634_0_0_6"/>
<keyword evidence="2" id="KW-0812">Transmembrane</keyword>
<dbReference type="STRING" id="314283.MED297_04562"/>
<evidence type="ECO:0000259" key="3">
    <source>
        <dbReference type="Pfam" id="PF08239"/>
    </source>
</evidence>
<feature type="region of interest" description="Disordered" evidence="1">
    <location>
        <begin position="1"/>
        <end position="29"/>
    </location>
</feature>
<dbReference type="OrthoDB" id="6194190at2"/>
<comment type="caution">
    <text evidence="4">The sequence shown here is derived from an EMBL/GenBank/DDBJ whole genome shotgun (WGS) entry which is preliminary data.</text>
</comment>
<feature type="compositionally biased region" description="Low complexity" evidence="1">
    <location>
        <begin position="298"/>
        <end position="324"/>
    </location>
</feature>
<name>A4BGB7_9GAMM</name>
<dbReference type="Gene3D" id="2.30.30.40">
    <property type="entry name" value="SH3 Domains"/>
    <property type="match status" value="1"/>
</dbReference>
<feature type="compositionally biased region" description="Polar residues" evidence="1">
    <location>
        <begin position="258"/>
        <end position="277"/>
    </location>
</feature>
<feature type="transmembrane region" description="Helical" evidence="2">
    <location>
        <begin position="204"/>
        <end position="227"/>
    </location>
</feature>
<dbReference type="Proteomes" id="UP000005953">
    <property type="component" value="Unassembled WGS sequence"/>
</dbReference>
<feature type="region of interest" description="Disordered" evidence="1">
    <location>
        <begin position="258"/>
        <end position="324"/>
    </location>
</feature>
<accession>A4BGB7</accession>
<protein>
    <recommendedName>
        <fullName evidence="3">SH3b domain-containing protein</fullName>
    </recommendedName>
</protein>
<evidence type="ECO:0000313" key="5">
    <source>
        <dbReference type="Proteomes" id="UP000005953"/>
    </source>
</evidence>
<keyword evidence="2" id="KW-1133">Transmembrane helix</keyword>
<evidence type="ECO:0000313" key="4">
    <source>
        <dbReference type="EMBL" id="EAR08912.1"/>
    </source>
</evidence>
<evidence type="ECO:0000256" key="2">
    <source>
        <dbReference type="SAM" id="Phobius"/>
    </source>
</evidence>
<reference evidence="4 5" key="1">
    <citation type="submission" date="2006-02" db="EMBL/GenBank/DDBJ databases">
        <authorList>
            <person name="Pinhassi J."/>
            <person name="Pedros-Alio C."/>
            <person name="Ferriera S."/>
            <person name="Johnson J."/>
            <person name="Kravitz S."/>
            <person name="Halpern A."/>
            <person name="Remington K."/>
            <person name="Beeson K."/>
            <person name="Tran B."/>
            <person name="Rogers Y.-H."/>
            <person name="Friedman R."/>
            <person name="Venter J.C."/>
        </authorList>
    </citation>
    <scope>NUCLEOTIDE SEQUENCE [LARGE SCALE GENOMIC DNA]</scope>
    <source>
        <strain evidence="4 5">MED297</strain>
    </source>
</reference>
<dbReference type="EMBL" id="AAOE01000015">
    <property type="protein sequence ID" value="EAR08912.1"/>
    <property type="molecule type" value="Genomic_DNA"/>
</dbReference>
<dbReference type="AlphaFoldDB" id="A4BGB7"/>
<feature type="compositionally biased region" description="Basic and acidic residues" evidence="1">
    <location>
        <begin position="1"/>
        <end position="19"/>
    </location>
</feature>
<keyword evidence="2" id="KW-0472">Membrane</keyword>
<organism evidence="4 5">
    <name type="scientific">Reinekea blandensis MED297</name>
    <dbReference type="NCBI Taxonomy" id="314283"/>
    <lineage>
        <taxon>Bacteria</taxon>
        <taxon>Pseudomonadati</taxon>
        <taxon>Pseudomonadota</taxon>
        <taxon>Gammaproteobacteria</taxon>
        <taxon>Oceanospirillales</taxon>
        <taxon>Saccharospirillaceae</taxon>
        <taxon>Reinekea</taxon>
    </lineage>
</organism>
<gene>
    <name evidence="4" type="ORF">MED297_04562</name>
</gene>
<proteinExistence type="predicted"/>
<evidence type="ECO:0000256" key="1">
    <source>
        <dbReference type="SAM" id="MobiDB-lite"/>
    </source>
</evidence>